<evidence type="ECO:0000313" key="4">
    <source>
        <dbReference type="Ensembl" id="ENSMALP00000019831.1"/>
    </source>
</evidence>
<organism evidence="4 5">
    <name type="scientific">Monopterus albus</name>
    <name type="common">Swamp eel</name>
    <dbReference type="NCBI Taxonomy" id="43700"/>
    <lineage>
        <taxon>Eukaryota</taxon>
        <taxon>Metazoa</taxon>
        <taxon>Chordata</taxon>
        <taxon>Craniata</taxon>
        <taxon>Vertebrata</taxon>
        <taxon>Euteleostomi</taxon>
        <taxon>Actinopterygii</taxon>
        <taxon>Neopterygii</taxon>
        <taxon>Teleostei</taxon>
        <taxon>Neoteleostei</taxon>
        <taxon>Acanthomorphata</taxon>
        <taxon>Anabantaria</taxon>
        <taxon>Synbranchiformes</taxon>
        <taxon>Synbranchidae</taxon>
        <taxon>Monopterus</taxon>
    </lineage>
</organism>
<dbReference type="KEGG" id="malb:109957788"/>
<dbReference type="InterPro" id="IPR035969">
    <property type="entry name" value="Rab-GAP_TBC_sf"/>
</dbReference>
<dbReference type="GO" id="GO:0005886">
    <property type="term" value="C:plasma membrane"/>
    <property type="evidence" value="ECO:0007669"/>
    <property type="project" value="UniProtKB-ARBA"/>
</dbReference>
<dbReference type="SMART" id="SM00164">
    <property type="entry name" value="TBC"/>
    <property type="match status" value="1"/>
</dbReference>
<dbReference type="AlphaFoldDB" id="A0A3Q3QTI2"/>
<feature type="compositionally biased region" description="Polar residues" evidence="2">
    <location>
        <begin position="1050"/>
        <end position="1071"/>
    </location>
</feature>
<sequence length="1226" mass="138606">MLSPTQKNLSDEDSSGSDAGSEVSVEPETDRFGFILTNGSSTGNVGPPPELVRQREAKWIDIIHQWDRILLKKPSKVKVQCQKGIPASLRAKCWPLLCGATDKMKQNSSLYQSLDSQPALQSWVDVIERDLDRQFPFHEMFLSKDGHGQRGLFRVLKAYTQYQPEEGYCQAQGPVAAVLLMNMPVEEAFWCLVQISEQYLPGYYSPLLEGVLFDAALLARVLKTTCPAAYKHLQHHGVEPLMFATDWLMCLFTRHLPFNTLLRVWDLFFCYGVRVLLQVAVVLVRRVLGRAEQRKQCQGQMETLEKLRAIREQVQEEDDIFVVEVCSVPLSARDLEKLTTKELKKWRKDKPSSTFDPRGRCQGYRMVLARVQYNKEEWERKEREKGNLSVPLARSASTLSLSPSLLHKKWRKGGKVNTGEWEGGGKVVRHLSMGAKEDWRSWNDFHFKKVQGVQEEEDIVSEEDTVSEEQKNQSEFKLTPQTEGKELLEDPKTTDKIQNKTEHIEEIVKEQTEEMETRILSVEREESQLKEAENTKMLSEVREETNIEPESNQDPAKDQTVENILQPSEHSLQHEQGEKLDSTHSQVEEQQDHKGQDQEILVKDTNEETKKVKVAESEHTVAVDENQSEIQKDGDSHTNANKEMQVGVDSSEEQMTQVGMKPEETETKNVQQKQVDTATDVSETRTETSLGSETDTSVEAPDPDHTAETETQQQQEEVVTETDKNSGKDASEVKYPSPESLAETETTKEAHAQTETDTDVLTEKQEEAAMRDEVEAEIVKLDSEQNMNSKTETTIKAETFILSSPECIQQQEVSDTAANTETPPGIPAACSTVAESTEAFAQYSEKNCDTVASEPTQEKEERIFTAHSEAQADNDQTQAEETPAEKPDTVAPPHTEGASTQAEAENLTAESDVRTCSVETRTSDEFAPEQLTSQVAISPVEEERSENIPPKTVGKEIIIISTSNVTDSPHAVSIPQVRNKDHIQAEANTLTQAFEHCSNRSSGDFCVRKSSSTHGSRLARRLSEDLFTTPQKTSQSQPILNHPDMKHSESQPQPGAVNPTQTPPNVTQSSEAKPPLSTDITEGNVPQQQPQAPPKRFGLFRRLKREQPKKAKEKETQKMQVPKILIQDFSDGTGMLVEEEGQEKLSSRERRRQRRERERREKEEAKSRKKKEKELEKEREQGRRKPQTRGKSFQGHQEKSSNDVPQSAKTGSQTRRCSVSYAEYYF</sequence>
<feature type="compositionally biased region" description="Polar residues" evidence="2">
    <location>
        <begin position="1026"/>
        <end position="1039"/>
    </location>
</feature>
<dbReference type="FunFam" id="1.10.10.750:FF:000001">
    <property type="entry name" value="TBC1 domain family member 10A"/>
    <property type="match status" value="1"/>
</dbReference>
<evidence type="ECO:0000259" key="3">
    <source>
        <dbReference type="PROSITE" id="PS50086"/>
    </source>
</evidence>
<dbReference type="FunFam" id="1.10.472.80:FF:000008">
    <property type="entry name" value="TBC1 domain family member 10A"/>
    <property type="match status" value="1"/>
</dbReference>
<dbReference type="Gene3D" id="1.10.472.80">
    <property type="entry name" value="Ypt/Rab-GAP domain of gyp1p, domain 3"/>
    <property type="match status" value="1"/>
</dbReference>
<evidence type="ECO:0000313" key="5">
    <source>
        <dbReference type="Proteomes" id="UP000261600"/>
    </source>
</evidence>
<proteinExistence type="predicted"/>
<dbReference type="PANTHER" id="PTHR47219:SF4">
    <property type="entry name" value="TBC1 DOMAIN FAMILY MEMBER 10A"/>
    <property type="match status" value="1"/>
</dbReference>
<dbReference type="Gene3D" id="1.10.10.750">
    <property type="entry name" value="Ypt/Rab-GAP domain of gyp1p, domain 1"/>
    <property type="match status" value="1"/>
</dbReference>
<feature type="compositionally biased region" description="Basic and acidic residues" evidence="2">
    <location>
        <begin position="1155"/>
        <end position="1183"/>
    </location>
</feature>
<reference evidence="4" key="1">
    <citation type="submission" date="2025-08" db="UniProtKB">
        <authorList>
            <consortium name="Ensembl"/>
        </authorList>
    </citation>
    <scope>IDENTIFICATION</scope>
</reference>
<feature type="compositionally biased region" description="Polar residues" evidence="2">
    <location>
        <begin position="1078"/>
        <end position="1090"/>
    </location>
</feature>
<dbReference type="OrthoDB" id="159449at2759"/>
<accession>A0A3Q3QTI2</accession>
<name>A0A3Q3QTI2_MONAL</name>
<dbReference type="STRING" id="43700.ENSMALP00000019831"/>
<dbReference type="GeneID" id="109957788"/>
<dbReference type="Pfam" id="PF00566">
    <property type="entry name" value="RabGAP-TBC"/>
    <property type="match status" value="1"/>
</dbReference>
<dbReference type="Gene3D" id="1.10.8.270">
    <property type="entry name" value="putative rabgap domain of human tbc1 domain family member 14 like domains"/>
    <property type="match status" value="1"/>
</dbReference>
<feature type="compositionally biased region" description="Basic and acidic residues" evidence="2">
    <location>
        <begin position="1105"/>
        <end position="1117"/>
    </location>
</feature>
<feature type="compositionally biased region" description="Basic and acidic residues" evidence="2">
    <location>
        <begin position="571"/>
        <end position="622"/>
    </location>
</feature>
<keyword evidence="1" id="KW-0343">GTPase activation</keyword>
<evidence type="ECO:0000256" key="2">
    <source>
        <dbReference type="SAM" id="MobiDB-lite"/>
    </source>
</evidence>
<dbReference type="GO" id="GO:0031267">
    <property type="term" value="F:small GTPase binding"/>
    <property type="evidence" value="ECO:0007669"/>
    <property type="project" value="TreeGrafter"/>
</dbReference>
<feature type="compositionally biased region" description="Basic and acidic residues" evidence="2">
    <location>
        <begin position="527"/>
        <end position="545"/>
    </location>
</feature>
<feature type="compositionally biased region" description="Polar residues" evidence="2">
    <location>
        <begin position="871"/>
        <end position="880"/>
    </location>
</feature>
<reference evidence="4" key="2">
    <citation type="submission" date="2025-09" db="UniProtKB">
        <authorList>
            <consortium name="Ensembl"/>
        </authorList>
    </citation>
    <scope>IDENTIFICATION</scope>
</reference>
<feature type="compositionally biased region" description="Basic and acidic residues" evidence="2">
    <location>
        <begin position="483"/>
        <end position="497"/>
    </location>
</feature>
<feature type="compositionally biased region" description="Basic and acidic residues" evidence="2">
    <location>
        <begin position="745"/>
        <end position="754"/>
    </location>
</feature>
<feature type="region of interest" description="Disordered" evidence="2">
    <location>
        <begin position="1"/>
        <end position="26"/>
    </location>
</feature>
<feature type="region of interest" description="Disordered" evidence="2">
    <location>
        <begin position="846"/>
        <end position="926"/>
    </location>
</feature>
<dbReference type="PANTHER" id="PTHR47219">
    <property type="entry name" value="RAB GTPASE-ACTIVATING PROTEIN 1-LIKE"/>
    <property type="match status" value="1"/>
</dbReference>
<dbReference type="FunFam" id="1.10.8.270:FF:000007">
    <property type="entry name" value="TBC1 domain family member 10A"/>
    <property type="match status" value="1"/>
</dbReference>
<feature type="region of interest" description="Disordered" evidence="2">
    <location>
        <begin position="527"/>
        <end position="766"/>
    </location>
</feature>
<dbReference type="SUPFAM" id="SSF47923">
    <property type="entry name" value="Ypt/Rab-GAP domain of gyp1p"/>
    <property type="match status" value="2"/>
</dbReference>
<feature type="region of interest" description="Disordered" evidence="2">
    <location>
        <begin position="999"/>
        <end position="1226"/>
    </location>
</feature>
<feature type="compositionally biased region" description="Basic and acidic residues" evidence="2">
    <location>
        <begin position="721"/>
        <end position="732"/>
    </location>
</feature>
<dbReference type="Ensembl" id="ENSMALT00000020220.1">
    <property type="protein sequence ID" value="ENSMALP00000019831.1"/>
    <property type="gene ID" value="ENSMALG00000013841.1"/>
</dbReference>
<dbReference type="InterPro" id="IPR050302">
    <property type="entry name" value="Rab_GAP_TBC_domain"/>
</dbReference>
<keyword evidence="5" id="KW-1185">Reference proteome</keyword>
<evidence type="ECO:0000256" key="1">
    <source>
        <dbReference type="ARBA" id="ARBA00022468"/>
    </source>
</evidence>
<dbReference type="InterPro" id="IPR000195">
    <property type="entry name" value="Rab-GAP-TBC_dom"/>
</dbReference>
<dbReference type="RefSeq" id="XP_020451606.1">
    <property type="nucleotide sequence ID" value="XM_020595950.1"/>
</dbReference>
<feature type="compositionally biased region" description="Polar residues" evidence="2">
    <location>
        <begin position="561"/>
        <end position="570"/>
    </location>
</feature>
<protein>
    <recommendedName>
        <fullName evidence="3">Rab-GAP TBC domain-containing protein</fullName>
    </recommendedName>
</protein>
<feature type="region of interest" description="Disordered" evidence="2">
    <location>
        <begin position="465"/>
        <end position="497"/>
    </location>
</feature>
<dbReference type="Proteomes" id="UP000261600">
    <property type="component" value="Unplaced"/>
</dbReference>
<feature type="compositionally biased region" description="Low complexity" evidence="2">
    <location>
        <begin position="16"/>
        <end position="26"/>
    </location>
</feature>
<dbReference type="PROSITE" id="PS50086">
    <property type="entry name" value="TBC_RABGAP"/>
    <property type="match status" value="1"/>
</dbReference>
<dbReference type="CTD" id="374403"/>
<dbReference type="GO" id="GO:0005096">
    <property type="term" value="F:GTPase activator activity"/>
    <property type="evidence" value="ECO:0007669"/>
    <property type="project" value="UniProtKB-KW"/>
</dbReference>
<feature type="domain" description="Rab-GAP TBC" evidence="3">
    <location>
        <begin position="84"/>
        <end position="272"/>
    </location>
</feature>
<feature type="compositionally biased region" description="Polar residues" evidence="2">
    <location>
        <begin position="1202"/>
        <end position="1217"/>
    </location>
</feature>
<feature type="compositionally biased region" description="Polar residues" evidence="2">
    <location>
        <begin position="668"/>
        <end position="697"/>
    </location>
</feature>